<organism evidence="2 3">
    <name type="scientific">Acaulospora morrowiae</name>
    <dbReference type="NCBI Taxonomy" id="94023"/>
    <lineage>
        <taxon>Eukaryota</taxon>
        <taxon>Fungi</taxon>
        <taxon>Fungi incertae sedis</taxon>
        <taxon>Mucoromycota</taxon>
        <taxon>Glomeromycotina</taxon>
        <taxon>Glomeromycetes</taxon>
        <taxon>Diversisporales</taxon>
        <taxon>Acaulosporaceae</taxon>
        <taxon>Acaulospora</taxon>
    </lineage>
</organism>
<name>A0A9N9J3J2_9GLOM</name>
<feature type="region of interest" description="Disordered" evidence="1">
    <location>
        <begin position="19"/>
        <end position="39"/>
    </location>
</feature>
<reference evidence="2" key="1">
    <citation type="submission" date="2021-06" db="EMBL/GenBank/DDBJ databases">
        <authorList>
            <person name="Kallberg Y."/>
            <person name="Tangrot J."/>
            <person name="Rosling A."/>
        </authorList>
    </citation>
    <scope>NUCLEOTIDE SEQUENCE</scope>
    <source>
        <strain evidence="2">CL551</strain>
    </source>
</reference>
<gene>
    <name evidence="2" type="ORF">AMORRO_LOCUS15871</name>
</gene>
<sequence>DSLLPTILLAHVTGRAHHNATSLPTNDRAIRRFPPSYAQ</sequence>
<protein>
    <submittedName>
        <fullName evidence="2">2449_t:CDS:1</fullName>
    </submittedName>
</protein>
<comment type="caution">
    <text evidence="2">The sequence shown here is derived from an EMBL/GenBank/DDBJ whole genome shotgun (WGS) entry which is preliminary data.</text>
</comment>
<proteinExistence type="predicted"/>
<dbReference type="Proteomes" id="UP000789342">
    <property type="component" value="Unassembled WGS sequence"/>
</dbReference>
<keyword evidence="3" id="KW-1185">Reference proteome</keyword>
<feature type="non-terminal residue" evidence="2">
    <location>
        <position position="1"/>
    </location>
</feature>
<evidence type="ECO:0000313" key="3">
    <source>
        <dbReference type="Proteomes" id="UP000789342"/>
    </source>
</evidence>
<dbReference type="AlphaFoldDB" id="A0A9N9J3J2"/>
<evidence type="ECO:0000313" key="2">
    <source>
        <dbReference type="EMBL" id="CAG8760414.1"/>
    </source>
</evidence>
<accession>A0A9N9J3J2</accession>
<dbReference type="EMBL" id="CAJVPV010040518">
    <property type="protein sequence ID" value="CAG8760414.1"/>
    <property type="molecule type" value="Genomic_DNA"/>
</dbReference>
<evidence type="ECO:0000256" key="1">
    <source>
        <dbReference type="SAM" id="MobiDB-lite"/>
    </source>
</evidence>